<name>A0A9P6LP15_9FUNG</name>
<dbReference type="InterPro" id="IPR036568">
    <property type="entry name" value="GGCT-like_sf"/>
</dbReference>
<sequence>PFPGMIASHDPTEIVEGLLVFGHSDLELYRLDQFEGAEYSRTTLKVTVHGHVPARFTMDKTRDCVTGTTLDAFVYVFTGPLEHLDLTRPWNYEAFKREH</sequence>
<evidence type="ECO:0000256" key="1">
    <source>
        <dbReference type="ARBA" id="ARBA00008861"/>
    </source>
</evidence>
<reference evidence="3" key="1">
    <citation type="journal article" date="2020" name="Fungal Divers.">
        <title>Resolving the Mortierellaceae phylogeny through synthesis of multi-gene phylogenetics and phylogenomics.</title>
        <authorList>
            <person name="Vandepol N."/>
            <person name="Liber J."/>
            <person name="Desiro A."/>
            <person name="Na H."/>
            <person name="Kennedy M."/>
            <person name="Barry K."/>
            <person name="Grigoriev I.V."/>
            <person name="Miller A.N."/>
            <person name="O'Donnell K."/>
            <person name="Stajich J.E."/>
            <person name="Bonito G."/>
        </authorList>
    </citation>
    <scope>NUCLEOTIDE SEQUENCE</scope>
    <source>
        <strain evidence="3">MES-2147</strain>
    </source>
</reference>
<evidence type="ECO:0000259" key="2">
    <source>
        <dbReference type="Pfam" id="PF06094"/>
    </source>
</evidence>
<dbReference type="Proteomes" id="UP000749646">
    <property type="component" value="Unassembled WGS sequence"/>
</dbReference>
<dbReference type="OrthoDB" id="1044435at2759"/>
<evidence type="ECO:0000313" key="3">
    <source>
        <dbReference type="EMBL" id="KAF9918535.1"/>
    </source>
</evidence>
<comment type="caution">
    <text evidence="3">The sequence shown here is derived from an EMBL/GenBank/DDBJ whole genome shotgun (WGS) entry which is preliminary data.</text>
</comment>
<gene>
    <name evidence="3" type="ORF">BGZ65_012485</name>
</gene>
<accession>A0A9P6LP15</accession>
<dbReference type="Pfam" id="PF06094">
    <property type="entry name" value="GGACT"/>
    <property type="match status" value="1"/>
</dbReference>
<protein>
    <recommendedName>
        <fullName evidence="2">Gamma-glutamylcyclotransferase AIG2-like domain-containing protein</fullName>
    </recommendedName>
</protein>
<dbReference type="PANTHER" id="PTHR31544:SF2">
    <property type="entry name" value="AIG2-LIKE PROTEIN D"/>
    <property type="match status" value="1"/>
</dbReference>
<dbReference type="SUPFAM" id="SSF110857">
    <property type="entry name" value="Gamma-glutamyl cyclotransferase-like"/>
    <property type="match status" value="1"/>
</dbReference>
<dbReference type="InterPro" id="IPR045038">
    <property type="entry name" value="AIG2-like"/>
</dbReference>
<proteinExistence type="inferred from homology"/>
<dbReference type="InterPro" id="IPR009288">
    <property type="entry name" value="AIG2-like_dom"/>
</dbReference>
<comment type="similarity">
    <text evidence="1">Belongs to the gamma-glutamylcyclotransferase family.</text>
</comment>
<evidence type="ECO:0000313" key="4">
    <source>
        <dbReference type="Proteomes" id="UP000749646"/>
    </source>
</evidence>
<feature type="domain" description="Gamma-glutamylcyclotransferase AIG2-like" evidence="2">
    <location>
        <begin position="2"/>
        <end position="81"/>
    </location>
</feature>
<keyword evidence="4" id="KW-1185">Reference proteome</keyword>
<feature type="non-terminal residue" evidence="3">
    <location>
        <position position="1"/>
    </location>
</feature>
<organism evidence="3 4">
    <name type="scientific">Modicella reniformis</name>
    <dbReference type="NCBI Taxonomy" id="1440133"/>
    <lineage>
        <taxon>Eukaryota</taxon>
        <taxon>Fungi</taxon>
        <taxon>Fungi incertae sedis</taxon>
        <taxon>Mucoromycota</taxon>
        <taxon>Mortierellomycotina</taxon>
        <taxon>Mortierellomycetes</taxon>
        <taxon>Mortierellales</taxon>
        <taxon>Mortierellaceae</taxon>
        <taxon>Modicella</taxon>
    </lineage>
</organism>
<dbReference type="EMBL" id="JAAAHW010011641">
    <property type="protein sequence ID" value="KAF9918535.1"/>
    <property type="molecule type" value="Genomic_DNA"/>
</dbReference>
<dbReference type="Gene3D" id="3.10.490.10">
    <property type="entry name" value="Gamma-glutamyl cyclotransferase-like"/>
    <property type="match status" value="1"/>
</dbReference>
<dbReference type="AlphaFoldDB" id="A0A9P6LP15"/>
<dbReference type="PANTHER" id="PTHR31544">
    <property type="entry name" value="AIG2-LIKE PROTEIN D"/>
    <property type="match status" value="1"/>
</dbReference>
<feature type="non-terminal residue" evidence="3">
    <location>
        <position position="99"/>
    </location>
</feature>